<dbReference type="Gene3D" id="1.10.8.100">
    <property type="entry name" value="Ribosomal RNA adenine dimethylase-like, domain 2"/>
    <property type="match status" value="1"/>
</dbReference>
<dbReference type="InterPro" id="IPR023165">
    <property type="entry name" value="rRNA_Ade_diMease-like_C"/>
</dbReference>
<dbReference type="GO" id="GO:0052908">
    <property type="term" value="F:16S rRNA (adenine(1518)-N(6)/adenine(1519)-N(6))-dimethyltransferase activity"/>
    <property type="evidence" value="ECO:0007669"/>
    <property type="project" value="UniProtKB-EC"/>
</dbReference>
<keyword evidence="5" id="KW-0949">S-adenosyl-L-methionine</keyword>
<reference evidence="8" key="1">
    <citation type="submission" date="2016-10" db="EMBL/GenBank/DDBJ databases">
        <authorList>
            <person name="de Groot N.N."/>
        </authorList>
    </citation>
    <scope>NUCLEOTIDE SEQUENCE</scope>
</reference>
<keyword evidence="6" id="KW-0694">RNA-binding</keyword>
<evidence type="ECO:0000313" key="8">
    <source>
        <dbReference type="EMBL" id="SFV49867.1"/>
    </source>
</evidence>
<keyword evidence="4 8" id="KW-0808">Transferase</keyword>
<dbReference type="PANTHER" id="PTHR11727:SF7">
    <property type="entry name" value="DIMETHYLADENOSINE TRANSFERASE-RELATED"/>
    <property type="match status" value="1"/>
</dbReference>
<evidence type="ECO:0000256" key="5">
    <source>
        <dbReference type="ARBA" id="ARBA00022691"/>
    </source>
</evidence>
<dbReference type="GO" id="GO:0003723">
    <property type="term" value="F:RNA binding"/>
    <property type="evidence" value="ECO:0007669"/>
    <property type="project" value="UniProtKB-KW"/>
</dbReference>
<evidence type="ECO:0000256" key="4">
    <source>
        <dbReference type="ARBA" id="ARBA00022679"/>
    </source>
</evidence>
<dbReference type="Gene3D" id="3.40.50.150">
    <property type="entry name" value="Vaccinia Virus protein VP39"/>
    <property type="match status" value="1"/>
</dbReference>
<sequence>MIKAKKKFGQNFLKDESVLTKIIESMPNNDNKIAEIGPGLGDLTKYLVNVKSVEAFEVDTELCVLLQERFEKELADGRLHLHCKDVLEVWQESLLKRRYDLVANLPYYIATNIVLKALADEKCENILVMVQLEVAQKFCAKSGQKEFGALSVIAQSIAECRITQIVPPSSFEPAPKVDSAVMLLSKRTSRSDEGFERFLRICFKQPRKTLAKNLSSTYNKEKISDILKELDLSSTIRPHELSTDDYHQLYTLLK</sequence>
<dbReference type="EC" id="2.1.1.182" evidence="8"/>
<evidence type="ECO:0000259" key="7">
    <source>
        <dbReference type="SMART" id="SM00650"/>
    </source>
</evidence>
<keyword evidence="1" id="KW-0963">Cytoplasm</keyword>
<dbReference type="Pfam" id="PF00398">
    <property type="entry name" value="RrnaAD"/>
    <property type="match status" value="1"/>
</dbReference>
<dbReference type="AlphaFoldDB" id="A0A1W1B8P9"/>
<keyword evidence="3 8" id="KW-0489">Methyltransferase</keyword>
<accession>A0A1W1B8P9</accession>
<protein>
    <submittedName>
        <fullName evidence="8">SSU rRNA (Adenine(1518)-N(6)/adenine(1519)-N(6))-dimethyltransferase</fullName>
        <ecNumber evidence="8">2.1.1.182</ecNumber>
    </submittedName>
</protein>
<name>A0A1W1B8P9_9ZZZZ</name>
<dbReference type="EMBL" id="FPHB01000006">
    <property type="protein sequence ID" value="SFV49867.1"/>
    <property type="molecule type" value="Genomic_DNA"/>
</dbReference>
<dbReference type="PANTHER" id="PTHR11727">
    <property type="entry name" value="DIMETHYLADENOSINE TRANSFERASE"/>
    <property type="match status" value="1"/>
</dbReference>
<keyword evidence="2" id="KW-0698">rRNA processing</keyword>
<evidence type="ECO:0000256" key="1">
    <source>
        <dbReference type="ARBA" id="ARBA00022490"/>
    </source>
</evidence>
<proteinExistence type="inferred from homology"/>
<dbReference type="InterPro" id="IPR020598">
    <property type="entry name" value="rRNA_Ade_methylase_Trfase_N"/>
</dbReference>
<feature type="domain" description="Ribosomal RNA adenine methylase transferase N-terminal" evidence="7">
    <location>
        <begin position="18"/>
        <end position="188"/>
    </location>
</feature>
<evidence type="ECO:0000256" key="6">
    <source>
        <dbReference type="ARBA" id="ARBA00022884"/>
    </source>
</evidence>
<dbReference type="SMART" id="SM00650">
    <property type="entry name" value="rADc"/>
    <property type="match status" value="1"/>
</dbReference>
<evidence type="ECO:0000256" key="3">
    <source>
        <dbReference type="ARBA" id="ARBA00022603"/>
    </source>
</evidence>
<dbReference type="SUPFAM" id="SSF53335">
    <property type="entry name" value="S-adenosyl-L-methionine-dependent methyltransferases"/>
    <property type="match status" value="1"/>
</dbReference>
<dbReference type="InterPro" id="IPR001737">
    <property type="entry name" value="KsgA/Erm"/>
</dbReference>
<dbReference type="InterPro" id="IPR029063">
    <property type="entry name" value="SAM-dependent_MTases_sf"/>
</dbReference>
<dbReference type="HAMAP" id="MF_00607">
    <property type="entry name" value="16SrRNA_methyltr_A"/>
    <property type="match status" value="1"/>
</dbReference>
<dbReference type="PROSITE" id="PS51689">
    <property type="entry name" value="SAM_RNA_A_N6_MT"/>
    <property type="match status" value="1"/>
</dbReference>
<dbReference type="InterPro" id="IPR011530">
    <property type="entry name" value="rRNA_adenine_dimethylase"/>
</dbReference>
<dbReference type="GO" id="GO:0005829">
    <property type="term" value="C:cytosol"/>
    <property type="evidence" value="ECO:0007669"/>
    <property type="project" value="TreeGrafter"/>
</dbReference>
<organism evidence="8">
    <name type="scientific">hydrothermal vent metagenome</name>
    <dbReference type="NCBI Taxonomy" id="652676"/>
    <lineage>
        <taxon>unclassified sequences</taxon>
        <taxon>metagenomes</taxon>
        <taxon>ecological metagenomes</taxon>
    </lineage>
</organism>
<gene>
    <name evidence="8" type="ORF">MNB_SM-7-1467</name>
</gene>
<evidence type="ECO:0000256" key="2">
    <source>
        <dbReference type="ARBA" id="ARBA00022552"/>
    </source>
</evidence>
<dbReference type="NCBIfam" id="TIGR00755">
    <property type="entry name" value="ksgA"/>
    <property type="match status" value="1"/>
</dbReference>